<sequence length="106" mass="11864">MAGTSLSSSYGQNDIKAIVKKLIQQLSMSYDVRGLKVSLSISVGISTGMMEEQCSNQIYFIESLINKAETVMSYAKKKGGNAYCFNTPDQHIELNRYYQIKGYQKS</sequence>
<dbReference type="InterPro" id="IPR043128">
    <property type="entry name" value="Rev_trsase/Diguanyl_cyclase"/>
</dbReference>
<name>A0A511UW96_9BACI</name>
<feature type="domain" description="GGDEF" evidence="1">
    <location>
        <begin position="1"/>
        <end position="88"/>
    </location>
</feature>
<dbReference type="Proteomes" id="UP000321491">
    <property type="component" value="Unassembled WGS sequence"/>
</dbReference>
<dbReference type="AlphaFoldDB" id="A0A511UW96"/>
<dbReference type="InterPro" id="IPR000160">
    <property type="entry name" value="GGDEF_dom"/>
</dbReference>
<evidence type="ECO:0000259" key="1">
    <source>
        <dbReference type="PROSITE" id="PS50887"/>
    </source>
</evidence>
<evidence type="ECO:0000313" key="2">
    <source>
        <dbReference type="EMBL" id="GEN30867.1"/>
    </source>
</evidence>
<reference evidence="2 3" key="1">
    <citation type="submission" date="2019-07" db="EMBL/GenBank/DDBJ databases">
        <title>Whole genome shotgun sequence of Cerasibacillus quisquiliarum NBRC 102429.</title>
        <authorList>
            <person name="Hosoyama A."/>
            <person name="Uohara A."/>
            <person name="Ohji S."/>
            <person name="Ichikawa N."/>
        </authorList>
    </citation>
    <scope>NUCLEOTIDE SEQUENCE [LARGE SCALE GENOMIC DNA]</scope>
    <source>
        <strain evidence="2 3">NBRC 102429</strain>
    </source>
</reference>
<dbReference type="SUPFAM" id="SSF55073">
    <property type="entry name" value="Nucleotide cyclase"/>
    <property type="match status" value="1"/>
</dbReference>
<organism evidence="2 3">
    <name type="scientific">Cerasibacillus quisquiliarum</name>
    <dbReference type="NCBI Taxonomy" id="227865"/>
    <lineage>
        <taxon>Bacteria</taxon>
        <taxon>Bacillati</taxon>
        <taxon>Bacillota</taxon>
        <taxon>Bacilli</taxon>
        <taxon>Bacillales</taxon>
        <taxon>Bacillaceae</taxon>
        <taxon>Cerasibacillus</taxon>
    </lineage>
</organism>
<evidence type="ECO:0000313" key="3">
    <source>
        <dbReference type="Proteomes" id="UP000321491"/>
    </source>
</evidence>
<keyword evidence="3" id="KW-1185">Reference proteome</keyword>
<dbReference type="Pfam" id="PF00990">
    <property type="entry name" value="GGDEF"/>
    <property type="match status" value="1"/>
</dbReference>
<dbReference type="EMBL" id="BJXW01000011">
    <property type="protein sequence ID" value="GEN30867.1"/>
    <property type="molecule type" value="Genomic_DNA"/>
</dbReference>
<proteinExistence type="predicted"/>
<dbReference type="PROSITE" id="PS50887">
    <property type="entry name" value="GGDEF"/>
    <property type="match status" value="1"/>
</dbReference>
<accession>A0A511UW96</accession>
<dbReference type="RefSeq" id="WP_146936545.1">
    <property type="nucleotide sequence ID" value="NZ_BJXW01000011.1"/>
</dbReference>
<dbReference type="OrthoDB" id="9759607at2"/>
<dbReference type="InterPro" id="IPR029787">
    <property type="entry name" value="Nucleotide_cyclase"/>
</dbReference>
<dbReference type="Gene3D" id="3.30.70.270">
    <property type="match status" value="1"/>
</dbReference>
<comment type="caution">
    <text evidence="2">The sequence shown here is derived from an EMBL/GenBank/DDBJ whole genome shotgun (WGS) entry which is preliminary data.</text>
</comment>
<gene>
    <name evidence="2" type="ORF">CQU01_11050</name>
</gene>
<protein>
    <recommendedName>
        <fullName evidence="1">GGDEF domain-containing protein</fullName>
    </recommendedName>
</protein>